<dbReference type="EMBL" id="CP144690">
    <property type="protein sequence ID" value="WVY89657.1"/>
    <property type="molecule type" value="Genomic_DNA"/>
</dbReference>
<dbReference type="Proteomes" id="UP001374535">
    <property type="component" value="Chromosome 11"/>
</dbReference>
<keyword evidence="2" id="KW-1185">Reference proteome</keyword>
<evidence type="ECO:0000313" key="2">
    <source>
        <dbReference type="Proteomes" id="UP001374535"/>
    </source>
</evidence>
<reference evidence="1 2" key="1">
    <citation type="journal article" date="2023" name="Life. Sci Alliance">
        <title>Evolutionary insights into 3D genome organization and epigenetic landscape of Vigna mungo.</title>
        <authorList>
            <person name="Junaid A."/>
            <person name="Singh B."/>
            <person name="Bhatia S."/>
        </authorList>
    </citation>
    <scope>NUCLEOTIDE SEQUENCE [LARGE SCALE GENOMIC DNA]</scope>
    <source>
        <strain evidence="1">Urdbean</strain>
    </source>
</reference>
<evidence type="ECO:0000313" key="1">
    <source>
        <dbReference type="EMBL" id="WVY89657.1"/>
    </source>
</evidence>
<name>A0AAQ3MEQ9_VIGMU</name>
<proteinExistence type="predicted"/>
<dbReference type="AlphaFoldDB" id="A0AAQ3MEQ9"/>
<gene>
    <name evidence="1" type="ORF">V8G54_035171</name>
</gene>
<sequence length="116" mass="13354">MEHLHATPEAKHEVQSGFLLDVVIRKSATILELLTRKDKSLLVRWDTLLVLNLGFHVINGVGGFNLKGDGFAGQSFHEYLHLFNHKLIHQEQRDIRKHYSQILKALNPQEIENIKP</sequence>
<protein>
    <submittedName>
        <fullName evidence="1">Uncharacterized protein</fullName>
    </submittedName>
</protein>
<accession>A0AAQ3MEQ9</accession>
<organism evidence="1 2">
    <name type="scientific">Vigna mungo</name>
    <name type="common">Black gram</name>
    <name type="synonym">Phaseolus mungo</name>
    <dbReference type="NCBI Taxonomy" id="3915"/>
    <lineage>
        <taxon>Eukaryota</taxon>
        <taxon>Viridiplantae</taxon>
        <taxon>Streptophyta</taxon>
        <taxon>Embryophyta</taxon>
        <taxon>Tracheophyta</taxon>
        <taxon>Spermatophyta</taxon>
        <taxon>Magnoliopsida</taxon>
        <taxon>eudicotyledons</taxon>
        <taxon>Gunneridae</taxon>
        <taxon>Pentapetalae</taxon>
        <taxon>rosids</taxon>
        <taxon>fabids</taxon>
        <taxon>Fabales</taxon>
        <taxon>Fabaceae</taxon>
        <taxon>Papilionoideae</taxon>
        <taxon>50 kb inversion clade</taxon>
        <taxon>NPAAA clade</taxon>
        <taxon>indigoferoid/millettioid clade</taxon>
        <taxon>Phaseoleae</taxon>
        <taxon>Vigna</taxon>
    </lineage>
</organism>